<evidence type="ECO:0000313" key="4">
    <source>
        <dbReference type="Proteomes" id="UP000027584"/>
    </source>
</evidence>
<dbReference type="EMBL" id="SVAF01000013">
    <property type="protein sequence ID" value="MBE6164859.1"/>
    <property type="molecule type" value="Genomic_DNA"/>
</dbReference>
<dbReference type="Pfam" id="PF18050">
    <property type="entry name" value="Cyclophil_like2"/>
    <property type="match status" value="1"/>
</dbReference>
<dbReference type="Gene3D" id="2.40.100.20">
    <property type="match status" value="1"/>
</dbReference>
<dbReference type="AlphaFoldDB" id="A0A060RGD6"/>
<dbReference type="EMBL" id="CCBC010000128">
    <property type="protein sequence ID" value="CDO17406.1"/>
    <property type="molecule type" value="Genomic_DNA"/>
</dbReference>
<name>A0A060RGD6_9STRE</name>
<dbReference type="InterPro" id="IPR041183">
    <property type="entry name" value="Cyclophilin-like"/>
</dbReference>
<sequence>MRPITVTIAKETFELSLENNASAQAFSELLPLELEMVDVNGNEKFYLLADHLPSQERCSCLIKAGDLLLCQTNELTFFYDDSKTCFKYTYLGHVKDSQNFRKAMTGKTVTVIFEEK</sequence>
<organism evidence="2 4">
    <name type="scientific">Streptococcus gallolyticus</name>
    <dbReference type="NCBI Taxonomy" id="315405"/>
    <lineage>
        <taxon>Bacteria</taxon>
        <taxon>Bacillati</taxon>
        <taxon>Bacillota</taxon>
        <taxon>Bacilli</taxon>
        <taxon>Lactobacillales</taxon>
        <taxon>Streptococcaceae</taxon>
        <taxon>Streptococcus</taxon>
    </lineage>
</organism>
<dbReference type="InterPro" id="IPR029000">
    <property type="entry name" value="Cyclophilin-like_dom_sf"/>
</dbReference>
<dbReference type="Proteomes" id="UP000700800">
    <property type="component" value="Unassembled WGS sequence"/>
</dbReference>
<reference evidence="2 4" key="2">
    <citation type="submission" date="2014-05" db="EMBL/GenBank/DDBJ databases">
        <title>Genome sequence of Streptococcus gallolyticus.</title>
        <authorList>
            <person name="Del Campo R."/>
        </authorList>
    </citation>
    <scope>NUCLEOTIDE SEQUENCE [LARGE SCALE GENOMIC DNA]</scope>
    <source>
        <strain evidence="2 4">LMG17956</strain>
    </source>
</reference>
<proteinExistence type="predicted"/>
<gene>
    <name evidence="2" type="ORF">BN963_SGAL_00595</name>
    <name evidence="3" type="ORF">E7156_06060</name>
</gene>
<feature type="domain" description="Cyclophilin-like" evidence="1">
    <location>
        <begin position="7"/>
        <end position="113"/>
    </location>
</feature>
<dbReference type="SUPFAM" id="SSF50891">
    <property type="entry name" value="Cyclophilin-like"/>
    <property type="match status" value="1"/>
</dbReference>
<comment type="caution">
    <text evidence="2">The sequence shown here is derived from an EMBL/GenBank/DDBJ whole genome shotgun (WGS) entry which is preliminary data.</text>
</comment>
<accession>A0A060RGD6</accession>
<protein>
    <recommendedName>
        <fullName evidence="1">Cyclophilin-like domain-containing protein</fullName>
    </recommendedName>
</protein>
<evidence type="ECO:0000313" key="2">
    <source>
        <dbReference type="EMBL" id="CDO17406.1"/>
    </source>
</evidence>
<dbReference type="RefSeq" id="WP_039693171.1">
    <property type="nucleotide sequence ID" value="NZ_FNFJ01000001.1"/>
</dbReference>
<reference evidence="3" key="3">
    <citation type="submission" date="2019-04" db="EMBL/GenBank/DDBJ databases">
        <title>Evolution of Biomass-Degrading Anaerobic Consortia Revealed by Metagenomics.</title>
        <authorList>
            <person name="Peng X."/>
        </authorList>
    </citation>
    <scope>NUCLEOTIDE SEQUENCE</scope>
    <source>
        <strain evidence="3">SIG195</strain>
    </source>
</reference>
<dbReference type="Proteomes" id="UP000027584">
    <property type="component" value="Unassembled WGS sequence"/>
</dbReference>
<reference evidence="2 4" key="1">
    <citation type="submission" date="2014-02" db="EMBL/GenBank/DDBJ databases">
        <authorList>
            <person name="Manrique M."/>
        </authorList>
    </citation>
    <scope>NUCLEOTIDE SEQUENCE [LARGE SCALE GENOMIC DNA]</scope>
    <source>
        <strain evidence="2 4">LMG17956</strain>
    </source>
</reference>
<evidence type="ECO:0000313" key="3">
    <source>
        <dbReference type="EMBL" id="MBE6164859.1"/>
    </source>
</evidence>
<evidence type="ECO:0000259" key="1">
    <source>
        <dbReference type="Pfam" id="PF18050"/>
    </source>
</evidence>